<dbReference type="InterPro" id="IPR039574">
    <property type="entry name" value="OGFr"/>
</dbReference>
<sequence>MLAMWIILVIILFILIVLFCLILCFCKSFDCGHAGAPPLIEQLDPGTYSFHLKSEPEIYGNHNPNLDFYSNSRKSEPNGDYIEDILENWFGDYEKLERHHGYIQWLFPNKVTGLNRHAFRLNDYEIQEISRNEILRDRVKRSFHLMLDFYGMSMTGDCQFALSLSNNDRIKNLKESPHNFLRITRILTALGEFGLRREQKNWLRFLEGMVERGILKEADYSLNNFWTPAVQAFDR</sequence>
<dbReference type="InterPro" id="IPR006757">
    <property type="entry name" value="OGF_rcpt"/>
</dbReference>
<organism evidence="3 4">
    <name type="scientific">Octopus sinensis</name>
    <name type="common">East Asian common octopus</name>
    <dbReference type="NCBI Taxonomy" id="2607531"/>
    <lineage>
        <taxon>Eukaryota</taxon>
        <taxon>Metazoa</taxon>
        <taxon>Spiralia</taxon>
        <taxon>Lophotrochozoa</taxon>
        <taxon>Mollusca</taxon>
        <taxon>Cephalopoda</taxon>
        <taxon>Coleoidea</taxon>
        <taxon>Octopodiformes</taxon>
        <taxon>Octopoda</taxon>
        <taxon>Incirrata</taxon>
        <taxon>Octopodidae</taxon>
        <taxon>Octopus</taxon>
    </lineage>
</organism>
<feature type="domain" description="Opioid growth factor receptor (OGFr) conserved" evidence="2">
    <location>
        <begin position="62"/>
        <end position="227"/>
    </location>
</feature>
<name>A0A6P7SCS5_9MOLL</name>
<evidence type="ECO:0000256" key="1">
    <source>
        <dbReference type="ARBA" id="ARBA00010365"/>
    </source>
</evidence>
<evidence type="ECO:0000313" key="4">
    <source>
        <dbReference type="RefSeq" id="XP_029636204.1"/>
    </source>
</evidence>
<evidence type="ECO:0000313" key="3">
    <source>
        <dbReference type="Proteomes" id="UP000515154"/>
    </source>
</evidence>
<dbReference type="RefSeq" id="XP_029636204.1">
    <property type="nucleotide sequence ID" value="XM_029780344.2"/>
</dbReference>
<dbReference type="AlphaFoldDB" id="A0A6P7SCS5"/>
<dbReference type="GO" id="GO:0140625">
    <property type="term" value="F:opioid growth factor receptor activity"/>
    <property type="evidence" value="ECO:0007669"/>
    <property type="project" value="InterPro"/>
</dbReference>
<evidence type="ECO:0000259" key="2">
    <source>
        <dbReference type="Pfam" id="PF04664"/>
    </source>
</evidence>
<comment type="similarity">
    <text evidence="1">Belongs to the opioid growth factor receptor family.</text>
</comment>
<keyword evidence="3" id="KW-1185">Reference proteome</keyword>
<dbReference type="Pfam" id="PF04664">
    <property type="entry name" value="OGFr_N"/>
    <property type="match status" value="1"/>
</dbReference>
<gene>
    <name evidence="4" type="primary">LOC115211694</name>
</gene>
<dbReference type="PANTHER" id="PTHR14015">
    <property type="entry name" value="OPIOID GROWTH FACTOR RECEPTOR OGFR ZETA-TYPE OPIOID RECEPTOR"/>
    <property type="match status" value="1"/>
</dbReference>
<dbReference type="KEGG" id="osn:115211694"/>
<dbReference type="PANTHER" id="PTHR14015:SF2">
    <property type="entry name" value="OPIOID GROWTH FACTOR RECEPTOR (OGFR) CONSERVED DOMAIN-CONTAINING PROTEIN"/>
    <property type="match status" value="1"/>
</dbReference>
<reference evidence="4" key="1">
    <citation type="submission" date="2025-08" db="UniProtKB">
        <authorList>
            <consortium name="RefSeq"/>
        </authorList>
    </citation>
    <scope>IDENTIFICATION</scope>
</reference>
<dbReference type="Proteomes" id="UP000515154">
    <property type="component" value="Linkage group LG5"/>
</dbReference>
<dbReference type="GO" id="GO:0016020">
    <property type="term" value="C:membrane"/>
    <property type="evidence" value="ECO:0007669"/>
    <property type="project" value="InterPro"/>
</dbReference>
<protein>
    <submittedName>
        <fullName evidence="4">Opioid growth factor receptor-like protein 1</fullName>
    </submittedName>
</protein>
<proteinExistence type="inferred from homology"/>
<accession>A0A6P7SCS5</accession>